<dbReference type="AlphaFoldDB" id="A0A432WA16"/>
<dbReference type="EMBL" id="PIPL01000001">
    <property type="protein sequence ID" value="RUO26993.1"/>
    <property type="molecule type" value="Genomic_DNA"/>
</dbReference>
<keyword evidence="1" id="KW-0472">Membrane</keyword>
<dbReference type="OrthoDB" id="9800130at2"/>
<sequence>MNDFFVQAYQVLAPWIPLLTSISVLLALVSLILVPVLIVKMPDDYFLAARRRRHKSKVGFWYTLLRNFMALILLIAGVIMLFAPGQGLLTILVALAVSDVSGKYRMERWIILRPGVLKAINWVRKRYHKTPIKRPPVGYKG</sequence>
<keyword evidence="1" id="KW-1133">Transmembrane helix</keyword>
<evidence type="ECO:0000256" key="1">
    <source>
        <dbReference type="SAM" id="Phobius"/>
    </source>
</evidence>
<evidence type="ECO:0000313" key="3">
    <source>
        <dbReference type="Proteomes" id="UP000288293"/>
    </source>
</evidence>
<protein>
    <recommendedName>
        <fullName evidence="4">Transmembrane protein (PGPGW)</fullName>
    </recommendedName>
</protein>
<dbReference type="Proteomes" id="UP000288293">
    <property type="component" value="Unassembled WGS sequence"/>
</dbReference>
<feature type="transmembrane region" description="Helical" evidence="1">
    <location>
        <begin position="60"/>
        <end position="82"/>
    </location>
</feature>
<evidence type="ECO:0000313" key="2">
    <source>
        <dbReference type="EMBL" id="RUO26993.1"/>
    </source>
</evidence>
<feature type="transmembrane region" description="Helical" evidence="1">
    <location>
        <begin position="12"/>
        <end position="39"/>
    </location>
</feature>
<keyword evidence="3" id="KW-1185">Reference proteome</keyword>
<evidence type="ECO:0008006" key="4">
    <source>
        <dbReference type="Google" id="ProtNLM"/>
    </source>
</evidence>
<accession>A0A432WA16</accession>
<comment type="caution">
    <text evidence="2">The sequence shown here is derived from an EMBL/GenBank/DDBJ whole genome shotgun (WGS) entry which is preliminary data.</text>
</comment>
<reference evidence="2 3" key="1">
    <citation type="journal article" date="2011" name="Front. Microbiol.">
        <title>Genomic signatures of strain selection and enhancement in Bacillus atrophaeus var. globigii, a historical biowarfare simulant.</title>
        <authorList>
            <person name="Gibbons H.S."/>
            <person name="Broomall S.M."/>
            <person name="McNew L.A."/>
            <person name="Daligault H."/>
            <person name="Chapman C."/>
            <person name="Bruce D."/>
            <person name="Karavis M."/>
            <person name="Krepps M."/>
            <person name="McGregor P.A."/>
            <person name="Hong C."/>
            <person name="Park K.H."/>
            <person name="Akmal A."/>
            <person name="Feldman A."/>
            <person name="Lin J.S."/>
            <person name="Chang W.E."/>
            <person name="Higgs B.W."/>
            <person name="Demirev P."/>
            <person name="Lindquist J."/>
            <person name="Liem A."/>
            <person name="Fochler E."/>
            <person name="Read T.D."/>
            <person name="Tapia R."/>
            <person name="Johnson S."/>
            <person name="Bishop-Lilly K.A."/>
            <person name="Detter C."/>
            <person name="Han C."/>
            <person name="Sozhamannan S."/>
            <person name="Rosenzweig C.N."/>
            <person name="Skowronski E.W."/>
        </authorList>
    </citation>
    <scope>NUCLEOTIDE SEQUENCE [LARGE SCALE GENOMIC DNA]</scope>
    <source>
        <strain evidence="2 3">MLST1</strain>
    </source>
</reference>
<keyword evidence="1" id="KW-0812">Transmembrane</keyword>
<gene>
    <name evidence="2" type="ORF">CWE09_09960</name>
</gene>
<name>A0A432WA16_9GAMM</name>
<proteinExistence type="predicted"/>
<organism evidence="2 3">
    <name type="scientific">Aliidiomarina minuta</name>
    <dbReference type="NCBI Taxonomy" id="880057"/>
    <lineage>
        <taxon>Bacteria</taxon>
        <taxon>Pseudomonadati</taxon>
        <taxon>Pseudomonadota</taxon>
        <taxon>Gammaproteobacteria</taxon>
        <taxon>Alteromonadales</taxon>
        <taxon>Idiomarinaceae</taxon>
        <taxon>Aliidiomarina</taxon>
    </lineage>
</organism>
<dbReference type="RefSeq" id="WP_126803805.1">
    <property type="nucleotide sequence ID" value="NZ_PIPL01000001.1"/>
</dbReference>